<organism evidence="2 3">
    <name type="scientific">Dinoroseobacter shibae (strain DSM 16493 / NCIMB 14021 / DFL 12)</name>
    <dbReference type="NCBI Taxonomy" id="398580"/>
    <lineage>
        <taxon>Bacteria</taxon>
        <taxon>Pseudomonadati</taxon>
        <taxon>Pseudomonadota</taxon>
        <taxon>Alphaproteobacteria</taxon>
        <taxon>Rhodobacterales</taxon>
        <taxon>Roseobacteraceae</taxon>
        <taxon>Dinoroseobacter</taxon>
    </lineage>
</organism>
<dbReference type="OrthoDB" id="7067979at2"/>
<reference evidence="3" key="1">
    <citation type="journal article" date="2010" name="ISME J.">
        <title>The complete genome sequence of the algal symbiont Dinoroseobacter shibae: a hitchhiker's guide to life in the sea.</title>
        <authorList>
            <person name="Wagner-Dobler I."/>
            <person name="Ballhausen B."/>
            <person name="Berger M."/>
            <person name="Brinkhoff T."/>
            <person name="Buchholz I."/>
            <person name="Bunk B."/>
            <person name="Cypionka H."/>
            <person name="Daniel R."/>
            <person name="Drepper T."/>
            <person name="Gerdts G."/>
            <person name="Hahnke S."/>
            <person name="Han C."/>
            <person name="Jahn D."/>
            <person name="Kalhoefer D."/>
            <person name="Kiss H."/>
            <person name="Klenk H.P."/>
            <person name="Kyrpides N."/>
            <person name="Liebl W."/>
            <person name="Liesegang H."/>
            <person name="Meincke L."/>
            <person name="Pati A."/>
            <person name="Petersen J."/>
            <person name="Piekarski T."/>
            <person name="Pommerenke C."/>
            <person name="Pradella S."/>
            <person name="Pukall R."/>
            <person name="Rabus R."/>
            <person name="Stackebrandt E."/>
            <person name="Thole S."/>
            <person name="Thompson L."/>
            <person name="Tielen P."/>
            <person name="Tomasch J."/>
            <person name="von Jan M."/>
            <person name="Wanphrut N."/>
            <person name="Wichels A."/>
            <person name="Zech H."/>
            <person name="Simon M."/>
        </authorList>
    </citation>
    <scope>NUCLEOTIDE SEQUENCE [LARGE SCALE GENOMIC DNA]</scope>
    <source>
        <strain evidence="3">DSM 16493 / NCIMB 14021 / DFL 12</strain>
    </source>
</reference>
<keyword evidence="1" id="KW-0732">Signal</keyword>
<dbReference type="EMBL" id="CP000830">
    <property type="protein sequence ID" value="ABV92537.1"/>
    <property type="molecule type" value="Genomic_DNA"/>
</dbReference>
<dbReference type="STRING" id="398580.Dshi_0792"/>
<dbReference type="AlphaFoldDB" id="A8LQZ4"/>
<proteinExistence type="predicted"/>
<protein>
    <recommendedName>
        <fullName evidence="4">Glycine zipper family protein</fullName>
    </recommendedName>
</protein>
<evidence type="ECO:0008006" key="4">
    <source>
        <dbReference type="Google" id="ProtNLM"/>
    </source>
</evidence>
<dbReference type="Proteomes" id="UP000006833">
    <property type="component" value="Chromosome"/>
</dbReference>
<sequence>MKTTSIAAMAATAALLMACGNSGSNYVPVIDGPVGPSFNVDLQQCQGLAASQDQFDGNTATTAATTAGAAAVGSVIINDNSDNLAEAAAAGAVVGLASDALRKNADRETIIKNCMRGRGYNVVG</sequence>
<feature type="signal peptide" evidence="1">
    <location>
        <begin position="1"/>
        <end position="18"/>
    </location>
</feature>
<name>A8LQZ4_DINSH</name>
<dbReference type="KEGG" id="dsh:Dshi_0792"/>
<dbReference type="eggNOG" id="ENOG50325TN">
    <property type="taxonomic scope" value="Bacteria"/>
</dbReference>
<feature type="chain" id="PRO_5002723551" description="Glycine zipper family protein" evidence="1">
    <location>
        <begin position="19"/>
        <end position="124"/>
    </location>
</feature>
<dbReference type="HOGENOM" id="CLU_154429_2_0_5"/>
<gene>
    <name evidence="2" type="ordered locus">Dshi_0792</name>
</gene>
<dbReference type="PROSITE" id="PS51257">
    <property type="entry name" value="PROKAR_LIPOPROTEIN"/>
    <property type="match status" value="1"/>
</dbReference>
<evidence type="ECO:0000313" key="3">
    <source>
        <dbReference type="Proteomes" id="UP000006833"/>
    </source>
</evidence>
<dbReference type="RefSeq" id="WP_012177469.1">
    <property type="nucleotide sequence ID" value="NC_009952.1"/>
</dbReference>
<evidence type="ECO:0000256" key="1">
    <source>
        <dbReference type="SAM" id="SignalP"/>
    </source>
</evidence>
<evidence type="ECO:0000313" key="2">
    <source>
        <dbReference type="EMBL" id="ABV92537.1"/>
    </source>
</evidence>
<accession>A8LQZ4</accession>
<keyword evidence="3" id="KW-1185">Reference proteome</keyword>